<feature type="transmembrane region" description="Helical" evidence="1">
    <location>
        <begin position="6"/>
        <end position="25"/>
    </location>
</feature>
<dbReference type="InterPro" id="IPR029058">
    <property type="entry name" value="AB_hydrolase_fold"/>
</dbReference>
<dbReference type="InterPro" id="IPR000801">
    <property type="entry name" value="Esterase-like"/>
</dbReference>
<keyword evidence="1" id="KW-0472">Membrane</keyword>
<keyword evidence="1" id="KW-1133">Transmembrane helix</keyword>
<dbReference type="PANTHER" id="PTHR48098:SF1">
    <property type="entry name" value="DIACYLGLYCEROL ACYLTRANSFERASE_MYCOLYLTRANSFERASE AG85A"/>
    <property type="match status" value="1"/>
</dbReference>
<dbReference type="InterPro" id="IPR050583">
    <property type="entry name" value="Mycobacterial_A85_antigen"/>
</dbReference>
<name>A0A939T5W7_9ACTN</name>
<dbReference type="Proteomes" id="UP000669179">
    <property type="component" value="Unassembled WGS sequence"/>
</dbReference>
<organism evidence="2 3">
    <name type="scientific">Actinomadura barringtoniae</name>
    <dbReference type="NCBI Taxonomy" id="1427535"/>
    <lineage>
        <taxon>Bacteria</taxon>
        <taxon>Bacillati</taxon>
        <taxon>Actinomycetota</taxon>
        <taxon>Actinomycetes</taxon>
        <taxon>Streptosporangiales</taxon>
        <taxon>Thermomonosporaceae</taxon>
        <taxon>Actinomadura</taxon>
    </lineage>
</organism>
<dbReference type="PANTHER" id="PTHR48098">
    <property type="entry name" value="ENTEROCHELIN ESTERASE-RELATED"/>
    <property type="match status" value="1"/>
</dbReference>
<dbReference type="Gene3D" id="3.40.50.1820">
    <property type="entry name" value="alpha/beta hydrolase"/>
    <property type="match status" value="1"/>
</dbReference>
<keyword evidence="3" id="KW-1185">Reference proteome</keyword>
<keyword evidence="1" id="KW-0812">Transmembrane</keyword>
<gene>
    <name evidence="2" type="ORF">J4573_23250</name>
</gene>
<dbReference type="SUPFAM" id="SSF53474">
    <property type="entry name" value="alpha/beta-Hydrolases"/>
    <property type="match status" value="1"/>
</dbReference>
<evidence type="ECO:0008006" key="4">
    <source>
        <dbReference type="Google" id="ProtNLM"/>
    </source>
</evidence>
<dbReference type="EMBL" id="JAGEOJ010000009">
    <property type="protein sequence ID" value="MBO2450039.1"/>
    <property type="molecule type" value="Genomic_DNA"/>
</dbReference>
<dbReference type="RefSeq" id="WP_208257912.1">
    <property type="nucleotide sequence ID" value="NZ_JAGEOJ010000009.1"/>
</dbReference>
<sequence length="380" mass="40835">MFGPESKATIVLLLIVAAGLLVALVRTRYLALRIAAGLVSLTMAMVLGVLLVNDYYSYYNSWGAMWDDVTGGGPANVRSVASVGEESRGQLDTLLRRAGVSREVRKNGMLLTMPFAGVESGITRNGLVYLPPQYFKPGHGRQRLPVVELLHGDPGTPANWVSNLHAPTIFRALLTRRQAAPAVLVIPDTNGGRTNSLQCLNEPGGPQDETYLVDDVPRFVASRLRVEPPGRRWGLLGFSEGGYCAANLPLRTPTAYGAVGIMSGYFEPDPNRNGAGQYDPFHGNGQLRAANTPLAELQGHTPTASPPPFWLAVGGADREDTTQANAFIKALAPYQPHPPLMVVGGGRHNYDVWRAGFAGYMKWAATLLTGKSVAPPAARR</sequence>
<comment type="caution">
    <text evidence="2">The sequence shown here is derived from an EMBL/GenBank/DDBJ whole genome shotgun (WGS) entry which is preliminary data.</text>
</comment>
<dbReference type="Pfam" id="PF00756">
    <property type="entry name" value="Esterase"/>
    <property type="match status" value="1"/>
</dbReference>
<protein>
    <recommendedName>
        <fullName evidence="4">Esterase</fullName>
    </recommendedName>
</protein>
<dbReference type="GO" id="GO:0016747">
    <property type="term" value="F:acyltransferase activity, transferring groups other than amino-acyl groups"/>
    <property type="evidence" value="ECO:0007669"/>
    <property type="project" value="TreeGrafter"/>
</dbReference>
<feature type="transmembrane region" description="Helical" evidence="1">
    <location>
        <begin position="32"/>
        <end position="52"/>
    </location>
</feature>
<accession>A0A939T5W7</accession>
<evidence type="ECO:0000313" key="2">
    <source>
        <dbReference type="EMBL" id="MBO2450039.1"/>
    </source>
</evidence>
<dbReference type="AlphaFoldDB" id="A0A939T5W7"/>
<proteinExistence type="predicted"/>
<reference evidence="2" key="1">
    <citation type="submission" date="2021-03" db="EMBL/GenBank/DDBJ databases">
        <authorList>
            <person name="Kanchanasin P."/>
            <person name="Saeng-In P."/>
            <person name="Phongsopitanun W."/>
            <person name="Yuki M."/>
            <person name="Kudo T."/>
            <person name="Ohkuma M."/>
            <person name="Tanasupawat S."/>
        </authorList>
    </citation>
    <scope>NUCLEOTIDE SEQUENCE</scope>
    <source>
        <strain evidence="2">GKU 128</strain>
    </source>
</reference>
<evidence type="ECO:0000256" key="1">
    <source>
        <dbReference type="SAM" id="Phobius"/>
    </source>
</evidence>
<evidence type="ECO:0000313" key="3">
    <source>
        <dbReference type="Proteomes" id="UP000669179"/>
    </source>
</evidence>